<dbReference type="EMBL" id="CDMZ01001940">
    <property type="protein sequence ID" value="CEM39569.1"/>
    <property type="molecule type" value="Genomic_DNA"/>
</dbReference>
<dbReference type="PANTHER" id="PTHR10742">
    <property type="entry name" value="FLAVIN MONOAMINE OXIDASE"/>
    <property type="match status" value="1"/>
</dbReference>
<dbReference type="InterPro" id="IPR036188">
    <property type="entry name" value="FAD/NAD-bd_sf"/>
</dbReference>
<organism evidence="7">
    <name type="scientific">Chromera velia CCMP2878</name>
    <dbReference type="NCBI Taxonomy" id="1169474"/>
    <lineage>
        <taxon>Eukaryota</taxon>
        <taxon>Sar</taxon>
        <taxon>Alveolata</taxon>
        <taxon>Colpodellida</taxon>
        <taxon>Chromeraceae</taxon>
        <taxon>Chromera</taxon>
    </lineage>
</organism>
<keyword evidence="4" id="KW-0274">FAD</keyword>
<evidence type="ECO:0000259" key="6">
    <source>
        <dbReference type="Pfam" id="PF01593"/>
    </source>
</evidence>
<dbReference type="Gene3D" id="3.50.50.60">
    <property type="entry name" value="FAD/NAD(P)-binding domain"/>
    <property type="match status" value="1"/>
</dbReference>
<dbReference type="SUPFAM" id="SSF54373">
    <property type="entry name" value="FAD-linked reductases, C-terminal domain"/>
    <property type="match status" value="1"/>
</dbReference>
<evidence type="ECO:0000256" key="4">
    <source>
        <dbReference type="RuleBase" id="RU362067"/>
    </source>
</evidence>
<dbReference type="Pfam" id="PF01593">
    <property type="entry name" value="Amino_oxidase"/>
    <property type="match status" value="1"/>
</dbReference>
<evidence type="ECO:0000256" key="2">
    <source>
        <dbReference type="ARBA" id="ARBA00023002"/>
    </source>
</evidence>
<evidence type="ECO:0000256" key="5">
    <source>
        <dbReference type="SAM" id="SignalP"/>
    </source>
</evidence>
<sequence length="556" mass="61821">MSSSSRAPASFRSHIYLICLALVLFLCNFGRAEEFTVVGAGLAGLSAAYRLSQAGHSVTLFEAQDRLGGRVMTKDLFTQGNRVELGPAYINSDHTNIRSLCEELKVPVDRIRTTMERVVVLGGVAYTLKELFSRWKSVLKRIVDVQMQIERERGVEMEEWKLSATEEALNQKSADSLLSEFEASREMRSFVNALYDSEYGTDLSFVNSLQFIREAEIDMEAQSMDLLEIGDNSFHIHGGNDVLVQALARNITTMQIDPQQQNQILFGHMLKRVSSDDRKNFTLVFETETGELTAQSSNVILALPLPALQRNVHLDITEFPLNLTRFISSSRQGTNDKIIAYFDAPFWRSEKGEFLLLTTEEFEIWDSSDLQKAGGVYSLTVYRGGSRASRPVKDLKAMREIVMRTLKAAFPLENVEGRLVSIERGHHFPTDPFFEGAYSGAYPVGVNMWDISRSALLEGSGALVGRLALAGELLSGEFQGFMNGAVETGEKAAQRLMKTGRGGTESTKMGGKGESIKEVARTRVRKGGVRRDPKEIQSERVRVGGGVKEEVQVAAW</sequence>
<evidence type="ECO:0000256" key="1">
    <source>
        <dbReference type="ARBA" id="ARBA00001974"/>
    </source>
</evidence>
<evidence type="ECO:0000256" key="3">
    <source>
        <dbReference type="PIRSR" id="PIRSR601613-1"/>
    </source>
</evidence>
<dbReference type="InterPro" id="IPR050281">
    <property type="entry name" value="Flavin_monoamine_oxidase"/>
</dbReference>
<dbReference type="PANTHER" id="PTHR10742:SF410">
    <property type="entry name" value="LYSINE-SPECIFIC HISTONE DEMETHYLASE 2"/>
    <property type="match status" value="1"/>
</dbReference>
<dbReference type="VEuPathDB" id="CryptoDB:Cvel_5785"/>
<dbReference type="SUPFAM" id="SSF51905">
    <property type="entry name" value="FAD/NAD(P)-binding domain"/>
    <property type="match status" value="1"/>
</dbReference>
<keyword evidence="2 4" id="KW-0560">Oxidoreductase</keyword>
<comment type="similarity">
    <text evidence="4">Belongs to the flavin monoamine oxidase family.</text>
</comment>
<feature type="binding site" evidence="3">
    <location>
        <position position="382"/>
    </location>
    <ligand>
        <name>substrate</name>
    </ligand>
</feature>
<feature type="binding site" evidence="3">
    <location>
        <begin position="62"/>
        <end position="63"/>
    </location>
    <ligand>
        <name>FAD</name>
        <dbReference type="ChEBI" id="CHEBI:57692"/>
    </ligand>
</feature>
<keyword evidence="5" id="KW-0732">Signal</keyword>
<dbReference type="AlphaFoldDB" id="A0A0G4H6X2"/>
<feature type="signal peptide" evidence="5">
    <location>
        <begin position="1"/>
        <end position="32"/>
    </location>
</feature>
<dbReference type="EC" id="1.4.3.-" evidence="4"/>
<dbReference type="Gene3D" id="3.90.660.10">
    <property type="match status" value="1"/>
</dbReference>
<gene>
    <name evidence="7" type="ORF">Cvel_5785</name>
</gene>
<dbReference type="InterPro" id="IPR002937">
    <property type="entry name" value="Amino_oxidase"/>
</dbReference>
<proteinExistence type="inferred from homology"/>
<feature type="chain" id="PRO_5005191068" description="Amine oxidase" evidence="5">
    <location>
        <begin position="33"/>
        <end position="556"/>
    </location>
</feature>
<keyword evidence="4" id="KW-0285">Flavoprotein</keyword>
<name>A0A0G4H6X2_9ALVE</name>
<reference evidence="7" key="1">
    <citation type="submission" date="2014-11" db="EMBL/GenBank/DDBJ databases">
        <authorList>
            <person name="Otto D Thomas"/>
            <person name="Naeem Raeece"/>
        </authorList>
    </citation>
    <scope>NUCLEOTIDE SEQUENCE</scope>
</reference>
<feature type="domain" description="Amine oxidase" evidence="6">
    <location>
        <begin position="42"/>
        <end position="496"/>
    </location>
</feature>
<dbReference type="GO" id="GO:0016491">
    <property type="term" value="F:oxidoreductase activity"/>
    <property type="evidence" value="ECO:0007669"/>
    <property type="project" value="UniProtKB-KW"/>
</dbReference>
<dbReference type="InterPro" id="IPR001613">
    <property type="entry name" value="Flavin_amine_oxidase"/>
</dbReference>
<evidence type="ECO:0000313" key="7">
    <source>
        <dbReference type="EMBL" id="CEM39569.1"/>
    </source>
</evidence>
<protein>
    <recommendedName>
        <fullName evidence="4">Amine oxidase</fullName>
        <ecNumber evidence="4">1.4.3.-</ecNumber>
    </recommendedName>
</protein>
<dbReference type="Gene3D" id="1.10.405.10">
    <property type="entry name" value="Guanine Nucleotide Dissociation Inhibitor, domain 1"/>
    <property type="match status" value="1"/>
</dbReference>
<accession>A0A0G4H6X2</accession>
<comment type="cofactor">
    <cofactor evidence="1 4">
        <name>FAD</name>
        <dbReference type="ChEBI" id="CHEBI:57692"/>
    </cofactor>
</comment>
<dbReference type="PRINTS" id="PR00757">
    <property type="entry name" value="AMINEOXDASEF"/>
</dbReference>